<dbReference type="GO" id="GO:0071916">
    <property type="term" value="F:dipeptide transmembrane transporter activity"/>
    <property type="evidence" value="ECO:0007669"/>
    <property type="project" value="TreeGrafter"/>
</dbReference>
<evidence type="ECO:0000256" key="3">
    <source>
        <dbReference type="ARBA" id="ARBA00022475"/>
    </source>
</evidence>
<evidence type="ECO:0000256" key="4">
    <source>
        <dbReference type="ARBA" id="ARBA00022692"/>
    </source>
</evidence>
<dbReference type="AlphaFoldDB" id="I4YKM6"/>
<dbReference type="PANTHER" id="PTHR43163">
    <property type="entry name" value="DIPEPTIDE TRANSPORT SYSTEM PERMEASE PROTEIN DPPB-RELATED"/>
    <property type="match status" value="1"/>
</dbReference>
<comment type="subcellular location">
    <subcellularLocation>
        <location evidence="1 7">Cell membrane</location>
        <topology evidence="1 7">Multi-pass membrane protein</topology>
    </subcellularLocation>
</comment>
<evidence type="ECO:0000256" key="7">
    <source>
        <dbReference type="RuleBase" id="RU363032"/>
    </source>
</evidence>
<comment type="similarity">
    <text evidence="7">Belongs to the binding-protein-dependent transport system permease family.</text>
</comment>
<evidence type="ECO:0000256" key="5">
    <source>
        <dbReference type="ARBA" id="ARBA00022989"/>
    </source>
</evidence>
<evidence type="ECO:0000259" key="8">
    <source>
        <dbReference type="PROSITE" id="PS50928"/>
    </source>
</evidence>
<feature type="transmembrane region" description="Helical" evidence="7">
    <location>
        <begin position="236"/>
        <end position="258"/>
    </location>
</feature>
<dbReference type="Gene3D" id="1.10.3720.10">
    <property type="entry name" value="MetI-like"/>
    <property type="match status" value="1"/>
</dbReference>
<reference evidence="9 10" key="1">
    <citation type="submission" date="2012-02" db="EMBL/GenBank/DDBJ databases">
        <title>Improved High-Quality Draft sequence of Microvirga sp. WSM3557.</title>
        <authorList>
            <consortium name="US DOE Joint Genome Institute"/>
            <person name="Lucas S."/>
            <person name="Han J."/>
            <person name="Lapidus A."/>
            <person name="Cheng J.-F."/>
            <person name="Goodwin L."/>
            <person name="Pitluck S."/>
            <person name="Peters L."/>
            <person name="Zhang X."/>
            <person name="Detter J.C."/>
            <person name="Han C."/>
            <person name="Tapia R."/>
            <person name="Land M."/>
            <person name="Hauser L."/>
            <person name="Kyrpides N."/>
            <person name="Ivanova N."/>
            <person name="Pagani I."/>
            <person name="Brau L."/>
            <person name="Yates R."/>
            <person name="O'Hara G."/>
            <person name="Rui T."/>
            <person name="Howieson J."/>
            <person name="Reeve W."/>
            <person name="Woyke T."/>
        </authorList>
    </citation>
    <scope>NUCLEOTIDE SEQUENCE [LARGE SCALE GENOMIC DNA]</scope>
    <source>
        <strain evidence="9 10">WSM3557</strain>
    </source>
</reference>
<dbReference type="GO" id="GO:0005886">
    <property type="term" value="C:plasma membrane"/>
    <property type="evidence" value="ECO:0007669"/>
    <property type="project" value="UniProtKB-SubCell"/>
</dbReference>
<feature type="transmembrane region" description="Helical" evidence="7">
    <location>
        <begin position="174"/>
        <end position="197"/>
    </location>
</feature>
<proteinExistence type="inferred from homology"/>
<evidence type="ECO:0000256" key="1">
    <source>
        <dbReference type="ARBA" id="ARBA00004651"/>
    </source>
</evidence>
<dbReference type="Proteomes" id="UP000003947">
    <property type="component" value="Unassembled WGS sequence"/>
</dbReference>
<protein>
    <submittedName>
        <fullName evidence="9">ABC-type dipeptide/oligopeptide/nickel transport system, permease component</fullName>
    </submittedName>
</protein>
<gene>
    <name evidence="9" type="ORF">MicloDRAFT_00052310</name>
</gene>
<keyword evidence="10" id="KW-1185">Reference proteome</keyword>
<keyword evidence="3" id="KW-1003">Cell membrane</keyword>
<feature type="transmembrane region" description="Helical" evidence="7">
    <location>
        <begin position="102"/>
        <end position="123"/>
    </location>
</feature>
<evidence type="ECO:0000256" key="2">
    <source>
        <dbReference type="ARBA" id="ARBA00022448"/>
    </source>
</evidence>
<feature type="domain" description="ABC transmembrane type-1" evidence="8">
    <location>
        <begin position="96"/>
        <end position="301"/>
    </location>
</feature>
<keyword evidence="5 7" id="KW-1133">Transmembrane helix</keyword>
<dbReference type="PROSITE" id="PS50928">
    <property type="entry name" value="ABC_TM1"/>
    <property type="match status" value="1"/>
</dbReference>
<sequence length="316" mass="33912" precursor="true">MMPRLIISRLVSLAVTLLAVSLAIFLILEVLPGDPAAIMLGTAAREDTLAALRQELGLDQPALLRYMHWIGGILHGDLGQSITYKMPVSTLVAERMNVTLPLSLLAILISTALALPLGVAAAARRDGIVDRAVLVFSQLGVAVPNFWIGLLFILFFSTWLGWFPAGGFPGWSAGLWPAFQSLLLPAVALALPQAAVLTRVTRSATLEVIGADFVRTARAKGVDKGGTLRRHVVPNALIPVTTILGLQLSFFFGGAILVENVFNLPGLGRLAYQALNQRDLVVIKDIVLIFSGLVIVVNFIVDIGYAILDPRLRGRS</sequence>
<dbReference type="EMBL" id="JH660647">
    <property type="protein sequence ID" value="EIM24518.1"/>
    <property type="molecule type" value="Genomic_DNA"/>
</dbReference>
<feature type="transmembrane region" description="Helical" evidence="7">
    <location>
        <begin position="286"/>
        <end position="308"/>
    </location>
</feature>
<organism evidence="9 10">
    <name type="scientific">Microvirga lotononidis</name>
    <dbReference type="NCBI Taxonomy" id="864069"/>
    <lineage>
        <taxon>Bacteria</taxon>
        <taxon>Pseudomonadati</taxon>
        <taxon>Pseudomonadota</taxon>
        <taxon>Alphaproteobacteria</taxon>
        <taxon>Hyphomicrobiales</taxon>
        <taxon>Methylobacteriaceae</taxon>
        <taxon>Microvirga</taxon>
    </lineage>
</organism>
<dbReference type="InterPro" id="IPR045621">
    <property type="entry name" value="BPD_transp_1_N"/>
</dbReference>
<dbReference type="PANTHER" id="PTHR43163:SF6">
    <property type="entry name" value="DIPEPTIDE TRANSPORT SYSTEM PERMEASE PROTEIN DPPB-RELATED"/>
    <property type="match status" value="1"/>
</dbReference>
<evidence type="ECO:0000313" key="9">
    <source>
        <dbReference type="EMBL" id="EIM24518.1"/>
    </source>
</evidence>
<dbReference type="Pfam" id="PF19300">
    <property type="entry name" value="BPD_transp_1_N"/>
    <property type="match status" value="1"/>
</dbReference>
<evidence type="ECO:0000313" key="10">
    <source>
        <dbReference type="Proteomes" id="UP000003947"/>
    </source>
</evidence>
<keyword evidence="4 7" id="KW-0812">Transmembrane</keyword>
<dbReference type="STRING" id="864069.MicloDRAFT_00052310"/>
<keyword evidence="2 7" id="KW-0813">Transport</keyword>
<dbReference type="CDD" id="cd06261">
    <property type="entry name" value="TM_PBP2"/>
    <property type="match status" value="1"/>
</dbReference>
<evidence type="ECO:0000256" key="6">
    <source>
        <dbReference type="ARBA" id="ARBA00023136"/>
    </source>
</evidence>
<dbReference type="HOGENOM" id="CLU_036879_0_1_5"/>
<feature type="transmembrane region" description="Helical" evidence="7">
    <location>
        <begin position="135"/>
        <end position="162"/>
    </location>
</feature>
<dbReference type="PATRIC" id="fig|864069.3.peg.5629"/>
<accession>I4YKM6</accession>
<dbReference type="InterPro" id="IPR035906">
    <property type="entry name" value="MetI-like_sf"/>
</dbReference>
<dbReference type="InterPro" id="IPR000515">
    <property type="entry name" value="MetI-like"/>
</dbReference>
<dbReference type="SUPFAM" id="SSF161098">
    <property type="entry name" value="MetI-like"/>
    <property type="match status" value="1"/>
</dbReference>
<keyword evidence="6 7" id="KW-0472">Membrane</keyword>
<dbReference type="eggNOG" id="COG0601">
    <property type="taxonomic scope" value="Bacteria"/>
</dbReference>
<dbReference type="Pfam" id="PF00528">
    <property type="entry name" value="BPD_transp_1"/>
    <property type="match status" value="1"/>
</dbReference>
<name>I4YKM6_9HYPH</name>